<reference evidence="1" key="1">
    <citation type="submission" date="2022-11" db="EMBL/GenBank/DDBJ databases">
        <authorList>
            <person name="Graham C."/>
            <person name="Newman J.D."/>
        </authorList>
    </citation>
    <scope>NUCLEOTIDE SEQUENCE</scope>
    <source>
        <strain evidence="1">DSM 19486</strain>
    </source>
</reference>
<dbReference type="AlphaFoldDB" id="A0A9X3DG69"/>
<evidence type="ECO:0000313" key="2">
    <source>
        <dbReference type="Proteomes" id="UP001142592"/>
    </source>
</evidence>
<dbReference type="RefSeq" id="WP_010602175.1">
    <property type="nucleotide sequence ID" value="NZ_JAPJUH010000005.1"/>
</dbReference>
<organism evidence="1 2">
    <name type="scientific">Pedobacter agri</name>
    <dbReference type="NCBI Taxonomy" id="454586"/>
    <lineage>
        <taxon>Bacteria</taxon>
        <taxon>Pseudomonadati</taxon>
        <taxon>Bacteroidota</taxon>
        <taxon>Sphingobacteriia</taxon>
        <taxon>Sphingobacteriales</taxon>
        <taxon>Sphingobacteriaceae</taxon>
        <taxon>Pedobacter</taxon>
    </lineage>
</organism>
<name>A0A9X3DG69_9SPHI</name>
<gene>
    <name evidence="1" type="ORF">OQZ29_17640</name>
</gene>
<sequence length="95" mass="10891">MGNIAQEVLQLDNVLLHQLITKIEKVTKVVVELQAELQTKTKPYMSFAEVVEFTGYGSTWVKKNKTELGGRKVGGGLRFKRETVIEFMDQYEVKR</sequence>
<proteinExistence type="predicted"/>
<keyword evidence="2" id="KW-1185">Reference proteome</keyword>
<protein>
    <submittedName>
        <fullName evidence="1">Uncharacterized protein</fullName>
    </submittedName>
</protein>
<dbReference type="Proteomes" id="UP001142592">
    <property type="component" value="Unassembled WGS sequence"/>
</dbReference>
<accession>A0A9X3DG69</accession>
<dbReference type="EMBL" id="JAPJUH010000005">
    <property type="protein sequence ID" value="MCX3266585.1"/>
    <property type="molecule type" value="Genomic_DNA"/>
</dbReference>
<evidence type="ECO:0000313" key="1">
    <source>
        <dbReference type="EMBL" id="MCX3266585.1"/>
    </source>
</evidence>
<comment type="caution">
    <text evidence="1">The sequence shown here is derived from an EMBL/GenBank/DDBJ whole genome shotgun (WGS) entry which is preliminary data.</text>
</comment>